<accession>A0AAE0XX31</accession>
<feature type="region of interest" description="Disordered" evidence="5">
    <location>
        <begin position="101"/>
        <end position="168"/>
    </location>
</feature>
<keyword evidence="4" id="KW-0175">Coiled coil</keyword>
<dbReference type="AlphaFoldDB" id="A0AAE0XX31"/>
<evidence type="ECO:0000256" key="2">
    <source>
        <dbReference type="PROSITE-ProRule" id="PRU00024"/>
    </source>
</evidence>
<dbReference type="GO" id="GO:0008270">
    <property type="term" value="F:zinc ion binding"/>
    <property type="evidence" value="ECO:0007669"/>
    <property type="project" value="UniProtKB-KW"/>
</dbReference>
<dbReference type="InterPro" id="IPR001258">
    <property type="entry name" value="NHL_repeat"/>
</dbReference>
<evidence type="ECO:0000256" key="5">
    <source>
        <dbReference type="SAM" id="MobiDB-lite"/>
    </source>
</evidence>
<dbReference type="Gene3D" id="2.120.10.30">
    <property type="entry name" value="TolB, C-terminal domain"/>
    <property type="match status" value="1"/>
</dbReference>
<evidence type="ECO:0000256" key="3">
    <source>
        <dbReference type="PROSITE-ProRule" id="PRU00504"/>
    </source>
</evidence>
<evidence type="ECO:0000256" key="4">
    <source>
        <dbReference type="SAM" id="Coils"/>
    </source>
</evidence>
<gene>
    <name evidence="7" type="ORF">RRG08_044204</name>
</gene>
<dbReference type="PROSITE" id="PS51125">
    <property type="entry name" value="NHL"/>
    <property type="match status" value="1"/>
</dbReference>
<reference evidence="7" key="1">
    <citation type="journal article" date="2023" name="G3 (Bethesda)">
        <title>A reference genome for the long-term kleptoplast-retaining sea slug Elysia crispata morphotype clarki.</title>
        <authorList>
            <person name="Eastman K.E."/>
            <person name="Pendleton A.L."/>
            <person name="Shaikh M.A."/>
            <person name="Suttiyut T."/>
            <person name="Ogas R."/>
            <person name="Tomko P."/>
            <person name="Gavelis G."/>
            <person name="Widhalm J.R."/>
            <person name="Wisecaver J.H."/>
        </authorList>
    </citation>
    <scope>NUCLEOTIDE SEQUENCE</scope>
    <source>
        <strain evidence="7">ECLA1</strain>
    </source>
</reference>
<dbReference type="Gene3D" id="3.30.160.60">
    <property type="entry name" value="Classic Zinc Finger"/>
    <property type="match status" value="1"/>
</dbReference>
<dbReference type="Proteomes" id="UP001283361">
    <property type="component" value="Unassembled WGS sequence"/>
</dbReference>
<keyword evidence="8" id="KW-1185">Reference proteome</keyword>
<dbReference type="InterPro" id="IPR047153">
    <property type="entry name" value="TRIM45/56/19-like"/>
</dbReference>
<evidence type="ECO:0000256" key="1">
    <source>
        <dbReference type="ARBA" id="ARBA00022737"/>
    </source>
</evidence>
<protein>
    <recommendedName>
        <fullName evidence="6">B box-type domain-containing protein</fullName>
    </recommendedName>
</protein>
<dbReference type="SMART" id="SM00336">
    <property type="entry name" value="BBOX"/>
    <property type="match status" value="2"/>
</dbReference>
<feature type="compositionally biased region" description="Polar residues" evidence="5">
    <location>
        <begin position="44"/>
        <end position="59"/>
    </location>
</feature>
<dbReference type="PANTHER" id="PTHR25462:SF296">
    <property type="entry name" value="MEIOTIC P26, ISOFORM F"/>
    <property type="match status" value="1"/>
</dbReference>
<dbReference type="Pfam" id="PF00643">
    <property type="entry name" value="zf-B_box"/>
    <property type="match status" value="1"/>
</dbReference>
<evidence type="ECO:0000313" key="7">
    <source>
        <dbReference type="EMBL" id="KAK3721194.1"/>
    </source>
</evidence>
<feature type="compositionally biased region" description="Polar residues" evidence="5">
    <location>
        <begin position="137"/>
        <end position="148"/>
    </location>
</feature>
<dbReference type="SUPFAM" id="SSF63829">
    <property type="entry name" value="Calcium-dependent phosphotriesterase"/>
    <property type="match status" value="1"/>
</dbReference>
<dbReference type="PROSITE" id="PS50119">
    <property type="entry name" value="ZF_BBOX"/>
    <property type="match status" value="2"/>
</dbReference>
<proteinExistence type="predicted"/>
<feature type="coiled-coil region" evidence="4">
    <location>
        <begin position="463"/>
        <end position="504"/>
    </location>
</feature>
<evidence type="ECO:0000313" key="8">
    <source>
        <dbReference type="Proteomes" id="UP001283361"/>
    </source>
</evidence>
<feature type="region of interest" description="Disordered" evidence="5">
    <location>
        <begin position="1"/>
        <end position="63"/>
    </location>
</feature>
<dbReference type="CDD" id="cd19757">
    <property type="entry name" value="Bbox1"/>
    <property type="match status" value="1"/>
</dbReference>
<dbReference type="PANTHER" id="PTHR25462">
    <property type="entry name" value="BONUS, ISOFORM C-RELATED"/>
    <property type="match status" value="1"/>
</dbReference>
<sequence>MDSAKPAFTIKPTPAAAAAKAADSRHGSGKDIVPTDVDSDDPNSKTTFTIKPMTSSTPKPQRGMSLALRKMTAAEVKLSPSEKAKMEKAKAKLAKLEKEEQDIKAKLSEAEKDAGKAEVKDTGNRPSVQGNLMVATDPSTFARNSINMIYTPRERPNNYSGTTEEKPAFDPDVFAKTVIKSSNLTMKREPTTTTIASSTSQAQPAPVELPQLPAPVEVPASLNLGNNRNTALTSSAADSGIETSGPITVVEEAEKPPKKEKKRRHKRTMEDWEKLLKCPRCKKRFVDPKIVCCQRMCCECLQKMIDNKAKNGVLFCKICNRTVLIPDPSKSKRTWARQFPADHFLENLKDAVCQLEGKRLCYVCDSRKQISDATVFCYDCDTYFCRTCEEAHRHMPKMHNHKMVQLDILTPVELMRNRKRSCKTHINKSLELFCKEHNQAICADCASTSHQKCSSVSSIANVAEEKKRMLKSAEKTIKEGIEKCEESSQRLKSEGAEIAEVKKQTVEEIDGAFHAVSDALNQRKKKLMKDISTHFSKDMPQYNDLAKRMEKIKGAMKANTEFISELVNNASDLDLIENADRIRHQTEVMLQQNAEVAETPKPKMLVKMDDLSVKNFVELVSLLGAEVGSTQVKGILVKKMTTKMSGDKAIPDIRDIVVMDSGALLAVDNKNSCVKGIIFKGDQFTVQRLAVKSQPWGGTKLQDNMIAVTGLKVFYIISLTEELTLHNTVPTRKDYWGICALSPINLACSCKYPPCVDIVDITGRRLRTIDQDQFGNQLFEMPGYLGNLGGRIVVSDRSKKALICVDQLGEVVFNYTGEGDKALQFPRGLCVDRHNRIFLADHDKGCVYLISPEGSYLCTVISALKPRTICLGSNTLYVSMEGKGITFFNIIEIKTT</sequence>
<feature type="repeat" description="NHL" evidence="3">
    <location>
        <begin position="812"/>
        <end position="853"/>
    </location>
</feature>
<keyword evidence="2" id="KW-0863">Zinc-finger</keyword>
<keyword evidence="2" id="KW-0479">Metal-binding</keyword>
<name>A0AAE0XX31_9GAST</name>
<dbReference type="SUPFAM" id="SSF57845">
    <property type="entry name" value="B-box zinc-binding domain"/>
    <property type="match status" value="1"/>
</dbReference>
<feature type="domain" description="B box-type" evidence="6">
    <location>
        <begin position="417"/>
        <end position="451"/>
    </location>
</feature>
<evidence type="ECO:0000259" key="6">
    <source>
        <dbReference type="PROSITE" id="PS50119"/>
    </source>
</evidence>
<feature type="compositionally biased region" description="Basic and acidic residues" evidence="5">
    <location>
        <begin position="101"/>
        <end position="123"/>
    </location>
</feature>
<feature type="compositionally biased region" description="Low complexity" evidence="5">
    <location>
        <begin position="1"/>
        <end position="21"/>
    </location>
</feature>
<keyword evidence="2" id="KW-0862">Zinc</keyword>
<comment type="caution">
    <text evidence="7">The sequence shown here is derived from an EMBL/GenBank/DDBJ whole genome shotgun (WGS) entry which is preliminary data.</text>
</comment>
<dbReference type="EMBL" id="JAWDGP010007400">
    <property type="protein sequence ID" value="KAK3721194.1"/>
    <property type="molecule type" value="Genomic_DNA"/>
</dbReference>
<dbReference type="InterPro" id="IPR011042">
    <property type="entry name" value="6-blade_b-propeller_TolB-like"/>
</dbReference>
<keyword evidence="1" id="KW-0677">Repeat</keyword>
<feature type="domain" description="B box-type" evidence="6">
    <location>
        <begin position="363"/>
        <end position="406"/>
    </location>
</feature>
<organism evidence="7 8">
    <name type="scientific">Elysia crispata</name>
    <name type="common">lettuce slug</name>
    <dbReference type="NCBI Taxonomy" id="231223"/>
    <lineage>
        <taxon>Eukaryota</taxon>
        <taxon>Metazoa</taxon>
        <taxon>Spiralia</taxon>
        <taxon>Lophotrochozoa</taxon>
        <taxon>Mollusca</taxon>
        <taxon>Gastropoda</taxon>
        <taxon>Heterobranchia</taxon>
        <taxon>Euthyneura</taxon>
        <taxon>Panpulmonata</taxon>
        <taxon>Sacoglossa</taxon>
        <taxon>Placobranchoidea</taxon>
        <taxon>Plakobranchidae</taxon>
        <taxon>Elysia</taxon>
    </lineage>
</organism>
<dbReference type="InterPro" id="IPR000315">
    <property type="entry name" value="Znf_B-box"/>
</dbReference>